<evidence type="ECO:0000313" key="2">
    <source>
        <dbReference type="EMBL" id="KAF8419268.1"/>
    </source>
</evidence>
<evidence type="ECO:0000313" key="3">
    <source>
        <dbReference type="Proteomes" id="UP001194468"/>
    </source>
</evidence>
<proteinExistence type="predicted"/>
<sequence>MVGYIDARRVAMLWRSGPSHNRPPSEPSTSPGQHLGSCPGEVGLVYKTYIYTSMIVLYIFTELV</sequence>
<accession>A0AAD4G767</accession>
<evidence type="ECO:0000256" key="1">
    <source>
        <dbReference type="SAM" id="MobiDB-lite"/>
    </source>
</evidence>
<keyword evidence="3" id="KW-1185">Reference proteome</keyword>
<organism evidence="2 3">
    <name type="scientific">Boletus edulis BED1</name>
    <dbReference type="NCBI Taxonomy" id="1328754"/>
    <lineage>
        <taxon>Eukaryota</taxon>
        <taxon>Fungi</taxon>
        <taxon>Dikarya</taxon>
        <taxon>Basidiomycota</taxon>
        <taxon>Agaricomycotina</taxon>
        <taxon>Agaricomycetes</taxon>
        <taxon>Agaricomycetidae</taxon>
        <taxon>Boletales</taxon>
        <taxon>Boletineae</taxon>
        <taxon>Boletaceae</taxon>
        <taxon>Boletoideae</taxon>
        <taxon>Boletus</taxon>
    </lineage>
</organism>
<dbReference type="AlphaFoldDB" id="A0AAD4G767"/>
<feature type="region of interest" description="Disordered" evidence="1">
    <location>
        <begin position="15"/>
        <end position="37"/>
    </location>
</feature>
<reference evidence="2" key="2">
    <citation type="journal article" date="2020" name="Nat. Commun.">
        <title>Large-scale genome sequencing of mycorrhizal fungi provides insights into the early evolution of symbiotic traits.</title>
        <authorList>
            <person name="Miyauchi S."/>
            <person name="Kiss E."/>
            <person name="Kuo A."/>
            <person name="Drula E."/>
            <person name="Kohler A."/>
            <person name="Sanchez-Garcia M."/>
            <person name="Morin E."/>
            <person name="Andreopoulos B."/>
            <person name="Barry K.W."/>
            <person name="Bonito G."/>
            <person name="Buee M."/>
            <person name="Carver A."/>
            <person name="Chen C."/>
            <person name="Cichocki N."/>
            <person name="Clum A."/>
            <person name="Culley D."/>
            <person name="Crous P.W."/>
            <person name="Fauchery L."/>
            <person name="Girlanda M."/>
            <person name="Hayes R.D."/>
            <person name="Keri Z."/>
            <person name="LaButti K."/>
            <person name="Lipzen A."/>
            <person name="Lombard V."/>
            <person name="Magnuson J."/>
            <person name="Maillard F."/>
            <person name="Murat C."/>
            <person name="Nolan M."/>
            <person name="Ohm R.A."/>
            <person name="Pangilinan J."/>
            <person name="Pereira M.F."/>
            <person name="Perotto S."/>
            <person name="Peter M."/>
            <person name="Pfister S."/>
            <person name="Riley R."/>
            <person name="Sitrit Y."/>
            <person name="Stielow J.B."/>
            <person name="Szollosi G."/>
            <person name="Zifcakova L."/>
            <person name="Stursova M."/>
            <person name="Spatafora J.W."/>
            <person name="Tedersoo L."/>
            <person name="Vaario L.M."/>
            <person name="Yamada A."/>
            <person name="Yan M."/>
            <person name="Wang P."/>
            <person name="Xu J."/>
            <person name="Bruns T."/>
            <person name="Baldrian P."/>
            <person name="Vilgalys R."/>
            <person name="Dunand C."/>
            <person name="Henrissat B."/>
            <person name="Grigoriev I.V."/>
            <person name="Hibbett D."/>
            <person name="Nagy L.G."/>
            <person name="Martin F.M."/>
        </authorList>
    </citation>
    <scope>NUCLEOTIDE SEQUENCE</scope>
    <source>
        <strain evidence="2">BED1</strain>
    </source>
</reference>
<protein>
    <submittedName>
        <fullName evidence="2">Uncharacterized protein</fullName>
    </submittedName>
</protein>
<reference evidence="2" key="1">
    <citation type="submission" date="2019-10" db="EMBL/GenBank/DDBJ databases">
        <authorList>
            <consortium name="DOE Joint Genome Institute"/>
            <person name="Kuo A."/>
            <person name="Miyauchi S."/>
            <person name="Kiss E."/>
            <person name="Drula E."/>
            <person name="Kohler A."/>
            <person name="Sanchez-Garcia M."/>
            <person name="Andreopoulos B."/>
            <person name="Barry K.W."/>
            <person name="Bonito G."/>
            <person name="Buee M."/>
            <person name="Carver A."/>
            <person name="Chen C."/>
            <person name="Cichocki N."/>
            <person name="Clum A."/>
            <person name="Culley D."/>
            <person name="Crous P.W."/>
            <person name="Fauchery L."/>
            <person name="Girlanda M."/>
            <person name="Hayes R."/>
            <person name="Keri Z."/>
            <person name="LaButti K."/>
            <person name="Lipzen A."/>
            <person name="Lombard V."/>
            <person name="Magnuson J."/>
            <person name="Maillard F."/>
            <person name="Morin E."/>
            <person name="Murat C."/>
            <person name="Nolan M."/>
            <person name="Ohm R."/>
            <person name="Pangilinan J."/>
            <person name="Pereira M."/>
            <person name="Perotto S."/>
            <person name="Peter M."/>
            <person name="Riley R."/>
            <person name="Sitrit Y."/>
            <person name="Stielow B."/>
            <person name="Szollosi G."/>
            <person name="Zifcakova L."/>
            <person name="Stursova M."/>
            <person name="Spatafora J.W."/>
            <person name="Tedersoo L."/>
            <person name="Vaario L.-M."/>
            <person name="Yamada A."/>
            <person name="Yan M."/>
            <person name="Wang P."/>
            <person name="Xu J."/>
            <person name="Bruns T."/>
            <person name="Baldrian P."/>
            <person name="Vilgalys R."/>
            <person name="Henrissat B."/>
            <person name="Grigoriev I.V."/>
            <person name="Hibbett D."/>
            <person name="Nagy L.G."/>
            <person name="Martin F.M."/>
        </authorList>
    </citation>
    <scope>NUCLEOTIDE SEQUENCE</scope>
    <source>
        <strain evidence="2">BED1</strain>
    </source>
</reference>
<name>A0AAD4G767_BOLED</name>
<gene>
    <name evidence="2" type="ORF">L210DRAFT_3577145</name>
</gene>
<comment type="caution">
    <text evidence="2">The sequence shown here is derived from an EMBL/GenBank/DDBJ whole genome shotgun (WGS) entry which is preliminary data.</text>
</comment>
<dbReference type="Proteomes" id="UP001194468">
    <property type="component" value="Unassembled WGS sequence"/>
</dbReference>
<dbReference type="EMBL" id="WHUW01000178">
    <property type="protein sequence ID" value="KAF8419268.1"/>
    <property type="molecule type" value="Genomic_DNA"/>
</dbReference>